<dbReference type="Pfam" id="PF04074">
    <property type="entry name" value="DUF386"/>
    <property type="match status" value="1"/>
</dbReference>
<dbReference type="OrthoDB" id="9792756at2"/>
<dbReference type="InterPro" id="IPR004375">
    <property type="entry name" value="NanQ/TabA/YiaL"/>
</dbReference>
<dbReference type="AlphaFoldDB" id="A0A429ZW01"/>
<dbReference type="Gene3D" id="2.60.120.370">
    <property type="entry name" value="YhcH/YjgK/YiaL"/>
    <property type="match status" value="1"/>
</dbReference>
<sequence length="154" mass="17559">MIIDDITNYQRYQELDDLARALEIMYDIYQSKNFPTDNQELSARSKINSVSFMSRLPGEDEQFENHRQWLDIHFIFNGSEEILVGSASQMEVQQAYDQSQDIEFLRGTETVKVTLEAGQFLICYPGEAHCVGVSGNPEQAVPISKLVGKIKMTD</sequence>
<gene>
    <name evidence="1" type="ORF">CBF35_00705</name>
</gene>
<dbReference type="SUPFAM" id="SSF51197">
    <property type="entry name" value="Clavaminate synthase-like"/>
    <property type="match status" value="1"/>
</dbReference>
<dbReference type="EMBL" id="NGJU01000001">
    <property type="protein sequence ID" value="RST97845.1"/>
    <property type="molecule type" value="Genomic_DNA"/>
</dbReference>
<dbReference type="GO" id="GO:0005829">
    <property type="term" value="C:cytosol"/>
    <property type="evidence" value="ECO:0007669"/>
    <property type="project" value="TreeGrafter"/>
</dbReference>
<dbReference type="RefSeq" id="WP_126777966.1">
    <property type="nucleotide sequence ID" value="NZ_NGJU01000001.1"/>
</dbReference>
<comment type="caution">
    <text evidence="1">The sequence shown here is derived from an EMBL/GenBank/DDBJ whole genome shotgun (WGS) entry which is preliminary data.</text>
</comment>
<dbReference type="PANTHER" id="PTHR34986:SF1">
    <property type="entry name" value="PROTEIN YIAL"/>
    <property type="match status" value="1"/>
</dbReference>
<dbReference type="GeneID" id="98566872"/>
<evidence type="ECO:0000313" key="2">
    <source>
        <dbReference type="Proteomes" id="UP000287239"/>
    </source>
</evidence>
<proteinExistence type="predicted"/>
<dbReference type="PANTHER" id="PTHR34986">
    <property type="entry name" value="EVOLVED BETA-GALACTOSIDASE SUBUNIT BETA"/>
    <property type="match status" value="1"/>
</dbReference>
<evidence type="ECO:0008006" key="3">
    <source>
        <dbReference type="Google" id="ProtNLM"/>
    </source>
</evidence>
<name>A0A429ZW01_9ENTE</name>
<dbReference type="InterPro" id="IPR037012">
    <property type="entry name" value="NanQ/TabA/YiaL_sf"/>
</dbReference>
<accession>A0A429ZW01</accession>
<reference evidence="1 2" key="1">
    <citation type="submission" date="2017-05" db="EMBL/GenBank/DDBJ databases">
        <title>Vagococcus spp. assemblies.</title>
        <authorList>
            <person name="Gulvik C.A."/>
        </authorList>
    </citation>
    <scope>NUCLEOTIDE SEQUENCE [LARGE SCALE GENOMIC DNA]</scope>
    <source>
        <strain evidence="1 2">NCFB 2777</strain>
    </source>
</reference>
<dbReference type="NCBIfam" id="TIGR00022">
    <property type="entry name" value="YhcH/YjgK/YiaL family protein"/>
    <property type="match status" value="1"/>
</dbReference>
<organism evidence="1 2">
    <name type="scientific">Vagococcus salmoninarum</name>
    <dbReference type="NCBI Taxonomy" id="2739"/>
    <lineage>
        <taxon>Bacteria</taxon>
        <taxon>Bacillati</taxon>
        <taxon>Bacillota</taxon>
        <taxon>Bacilli</taxon>
        <taxon>Lactobacillales</taxon>
        <taxon>Enterococcaceae</taxon>
        <taxon>Vagococcus</taxon>
    </lineage>
</organism>
<protein>
    <recommendedName>
        <fullName evidence="3">YhcH/YjgK/YiaL family protein</fullName>
    </recommendedName>
</protein>
<keyword evidence="2" id="KW-1185">Reference proteome</keyword>
<evidence type="ECO:0000313" key="1">
    <source>
        <dbReference type="EMBL" id="RST97845.1"/>
    </source>
</evidence>
<dbReference type="Proteomes" id="UP000287239">
    <property type="component" value="Unassembled WGS sequence"/>
</dbReference>